<gene>
    <name evidence="2" type="ORF">GMARGA_LOCUS27702</name>
</gene>
<dbReference type="Gene3D" id="3.40.50.300">
    <property type="entry name" value="P-loop containing nucleotide triphosphate hydrolases"/>
    <property type="match status" value="1"/>
</dbReference>
<dbReference type="InterPro" id="IPR027417">
    <property type="entry name" value="P-loop_NTPase"/>
</dbReference>
<keyword evidence="1" id="KW-1133">Transmembrane helix</keyword>
<name>A0ABN7W8E6_GIGMA</name>
<organism evidence="2 3">
    <name type="scientific">Gigaspora margarita</name>
    <dbReference type="NCBI Taxonomy" id="4874"/>
    <lineage>
        <taxon>Eukaryota</taxon>
        <taxon>Fungi</taxon>
        <taxon>Fungi incertae sedis</taxon>
        <taxon>Mucoromycota</taxon>
        <taxon>Glomeromycotina</taxon>
        <taxon>Glomeromycetes</taxon>
        <taxon>Diversisporales</taxon>
        <taxon>Gigasporaceae</taxon>
        <taxon>Gigaspora</taxon>
    </lineage>
</organism>
<dbReference type="SUPFAM" id="SSF52540">
    <property type="entry name" value="P-loop containing nucleoside triphosphate hydrolases"/>
    <property type="match status" value="1"/>
</dbReference>
<reference evidence="2 3" key="1">
    <citation type="submission" date="2021-06" db="EMBL/GenBank/DDBJ databases">
        <authorList>
            <person name="Kallberg Y."/>
            <person name="Tangrot J."/>
            <person name="Rosling A."/>
        </authorList>
    </citation>
    <scope>NUCLEOTIDE SEQUENCE [LARGE SCALE GENOMIC DNA]</scope>
    <source>
        <strain evidence="2 3">120-4 pot B 10/14</strain>
    </source>
</reference>
<keyword evidence="1" id="KW-0812">Transmembrane</keyword>
<keyword evidence="3" id="KW-1185">Reference proteome</keyword>
<evidence type="ECO:0000313" key="3">
    <source>
        <dbReference type="Proteomes" id="UP000789901"/>
    </source>
</evidence>
<keyword evidence="1" id="KW-0472">Membrane</keyword>
<feature type="transmembrane region" description="Helical" evidence="1">
    <location>
        <begin position="102"/>
        <end position="125"/>
    </location>
</feature>
<comment type="caution">
    <text evidence="2">The sequence shown here is derived from an EMBL/GenBank/DDBJ whole genome shotgun (WGS) entry which is preliminary data.</text>
</comment>
<sequence length="126" mass="14706">MKDLILYKYKGQERLHLNSFYPLFSYLIKDFETIIRYQGCRTFKKQHLSELCGMCDTFLNLAAKKIYGLDILKFEQELAIEKYVQDHKNTFILMSTSSGKSLYFVLSAMLFDGLTIVVSSLIALMY</sequence>
<evidence type="ECO:0000313" key="2">
    <source>
        <dbReference type="EMBL" id="CAG8820924.1"/>
    </source>
</evidence>
<dbReference type="Proteomes" id="UP000789901">
    <property type="component" value="Unassembled WGS sequence"/>
</dbReference>
<dbReference type="EMBL" id="CAJVQB010034268">
    <property type="protein sequence ID" value="CAG8820924.1"/>
    <property type="molecule type" value="Genomic_DNA"/>
</dbReference>
<proteinExistence type="predicted"/>
<accession>A0ABN7W8E6</accession>
<protein>
    <submittedName>
        <fullName evidence="2">7726_t:CDS:1</fullName>
    </submittedName>
</protein>
<evidence type="ECO:0000256" key="1">
    <source>
        <dbReference type="SAM" id="Phobius"/>
    </source>
</evidence>